<dbReference type="Proteomes" id="UP001501600">
    <property type="component" value="Unassembled WGS sequence"/>
</dbReference>
<keyword evidence="1" id="KW-0472">Membrane</keyword>
<evidence type="ECO:0008006" key="5">
    <source>
        <dbReference type="Google" id="ProtNLM"/>
    </source>
</evidence>
<feature type="signal peptide" evidence="2">
    <location>
        <begin position="1"/>
        <end position="19"/>
    </location>
</feature>
<gene>
    <name evidence="3" type="ORF">GCM10025772_28220</name>
</gene>
<keyword evidence="4" id="KW-1185">Reference proteome</keyword>
<organism evidence="3 4">
    <name type="scientific">Ferrimonas gelatinilytica</name>
    <dbReference type="NCBI Taxonomy" id="1255257"/>
    <lineage>
        <taxon>Bacteria</taxon>
        <taxon>Pseudomonadati</taxon>
        <taxon>Pseudomonadota</taxon>
        <taxon>Gammaproteobacteria</taxon>
        <taxon>Alteromonadales</taxon>
        <taxon>Ferrimonadaceae</taxon>
        <taxon>Ferrimonas</taxon>
    </lineage>
</organism>
<evidence type="ECO:0000313" key="3">
    <source>
        <dbReference type="EMBL" id="GAA5194700.1"/>
    </source>
</evidence>
<evidence type="ECO:0000313" key="4">
    <source>
        <dbReference type="Proteomes" id="UP001501600"/>
    </source>
</evidence>
<evidence type="ECO:0000256" key="1">
    <source>
        <dbReference type="SAM" id="Phobius"/>
    </source>
</evidence>
<dbReference type="Pfam" id="PF09935">
    <property type="entry name" value="DUF2167"/>
    <property type="match status" value="1"/>
</dbReference>
<feature type="transmembrane region" description="Helical" evidence="1">
    <location>
        <begin position="250"/>
        <end position="275"/>
    </location>
</feature>
<keyword evidence="1" id="KW-1133">Transmembrane helix</keyword>
<keyword evidence="2" id="KW-0732">Signal</keyword>
<keyword evidence="1" id="KW-0812">Transmembrane</keyword>
<proteinExistence type="predicted"/>
<comment type="caution">
    <text evidence="3">The sequence shown here is derived from an EMBL/GenBank/DDBJ whole genome shotgun (WGS) entry which is preliminary data.</text>
</comment>
<sequence length="287" mass="32392">MRLGLLIVCTIFFSFSAFSQDDEYLNQVQQLDWKGVVDSYELPSNDAKITISENEYLVLGKDAHKFMLLTEGHDGFKPDAVKLKIHADESESTAIYQRYDIGFVETDDWEENIDSDEMLAEIIQGTEETNKIRAEGHAKLYIDGWAQTPFLDKENSIIYWAINGHTSENTQFINAKALKLGRKGYTEVIWAGSPDQFTNAEAVLEPVLASYTYNEGFQYDDFIPETDTVAAMGAGALVYKLATGKAAVKAGFLAAAAIFAKKFWFIIFIPFVYGWKWIKRKFSGKSE</sequence>
<evidence type="ECO:0000256" key="2">
    <source>
        <dbReference type="SAM" id="SignalP"/>
    </source>
</evidence>
<name>A0ABP9SGM3_9GAMM</name>
<dbReference type="InterPro" id="IPR018682">
    <property type="entry name" value="DUF2167_membr"/>
</dbReference>
<accession>A0ABP9SGM3</accession>
<dbReference type="RefSeq" id="WP_345317819.1">
    <property type="nucleotide sequence ID" value="NZ_BAABLF010000030.1"/>
</dbReference>
<feature type="chain" id="PRO_5046219743" description="DUF2167 domain-containing protein" evidence="2">
    <location>
        <begin position="20"/>
        <end position="287"/>
    </location>
</feature>
<protein>
    <recommendedName>
        <fullName evidence="5">DUF2167 domain-containing protein</fullName>
    </recommendedName>
</protein>
<reference evidence="4" key="1">
    <citation type="journal article" date="2019" name="Int. J. Syst. Evol. Microbiol.">
        <title>The Global Catalogue of Microorganisms (GCM) 10K type strain sequencing project: providing services to taxonomists for standard genome sequencing and annotation.</title>
        <authorList>
            <consortium name="The Broad Institute Genomics Platform"/>
            <consortium name="The Broad Institute Genome Sequencing Center for Infectious Disease"/>
            <person name="Wu L."/>
            <person name="Ma J."/>
        </authorList>
    </citation>
    <scope>NUCLEOTIDE SEQUENCE [LARGE SCALE GENOMIC DNA]</scope>
    <source>
        <strain evidence="4">JCM 18720</strain>
    </source>
</reference>
<dbReference type="EMBL" id="BAABLF010000030">
    <property type="protein sequence ID" value="GAA5194700.1"/>
    <property type="molecule type" value="Genomic_DNA"/>
</dbReference>